<proteinExistence type="predicted"/>
<evidence type="ECO:0000313" key="1">
    <source>
        <dbReference type="EMBL" id="CAL1701097.1"/>
    </source>
</evidence>
<sequence>MSLSTPSKRDHVPKLPLLSCPVAKLPQETLDQIIDHVASSYNHLEFLVRRNTNVLLACALTCRAWRDRSVFHLRANKHRSVWVAESRNALDEVTQQYGCRPDLATFTQKLTIEGMHVEPMRFYDSECRRLLDIFPNVHEVTLCNVIAPPPVMRWTTFHRQYLNVTSLHLDAVQLPTCRYFAALLHSFPHLEALHLTEAFWQCDGHQCVDEREQSDGVSVTAHSLTFVDQDDDVGCGENVSRPRLRELSMVRSNGHMHELRCLPYFFDLRFLIRLRVSCPADATGCLVNMNDPTVSSIVTEAGDSLENASFIIPGIEEDFLIYAILPSAISLRSNTSFSTLRIGWVDLRCLPQRVPDFSWIPTMLSAIVSTRFQRFYLHIKADSADQLQYVEWARIDDILSGPVFSCLEAFEILYRGMYHVLTTANHPASAVIEQLMPKLVARNVLIVSETIE</sequence>
<evidence type="ECO:0008006" key="3">
    <source>
        <dbReference type="Google" id="ProtNLM"/>
    </source>
</evidence>
<dbReference type="Proteomes" id="UP001497453">
    <property type="component" value="Chromosome 2"/>
</dbReference>
<keyword evidence="2" id="KW-1185">Reference proteome</keyword>
<dbReference type="EMBL" id="OZ037945">
    <property type="protein sequence ID" value="CAL1701097.1"/>
    <property type="molecule type" value="Genomic_DNA"/>
</dbReference>
<organism evidence="1 2">
    <name type="scientific">Somion occarium</name>
    <dbReference type="NCBI Taxonomy" id="3059160"/>
    <lineage>
        <taxon>Eukaryota</taxon>
        <taxon>Fungi</taxon>
        <taxon>Dikarya</taxon>
        <taxon>Basidiomycota</taxon>
        <taxon>Agaricomycotina</taxon>
        <taxon>Agaricomycetes</taxon>
        <taxon>Polyporales</taxon>
        <taxon>Cerrenaceae</taxon>
        <taxon>Somion</taxon>
    </lineage>
</organism>
<accession>A0ABP1D3S7</accession>
<gene>
    <name evidence="1" type="ORF">GFSPODELE1_LOCUS3429</name>
</gene>
<reference evidence="2" key="1">
    <citation type="submission" date="2024-04" db="EMBL/GenBank/DDBJ databases">
        <authorList>
            <person name="Shaw F."/>
            <person name="Minotto A."/>
        </authorList>
    </citation>
    <scope>NUCLEOTIDE SEQUENCE [LARGE SCALE GENOMIC DNA]</scope>
</reference>
<evidence type="ECO:0000313" key="2">
    <source>
        <dbReference type="Proteomes" id="UP001497453"/>
    </source>
</evidence>
<name>A0ABP1D3S7_9APHY</name>
<protein>
    <recommendedName>
        <fullName evidence="3">F-box domain-containing protein</fullName>
    </recommendedName>
</protein>